<accession>W8QYX3</accession>
<evidence type="ECO:0000256" key="3">
    <source>
        <dbReference type="ARBA" id="ARBA00012528"/>
    </source>
</evidence>
<dbReference type="PANTHER" id="PTHR45138">
    <property type="entry name" value="REGULATORY COMPONENTS OF SENSORY TRANSDUCTION SYSTEM"/>
    <property type="match status" value="1"/>
</dbReference>
<protein>
    <recommendedName>
        <fullName evidence="3">diguanylate cyclase</fullName>
        <ecNumber evidence="3">2.7.7.65</ecNumber>
    </recommendedName>
</protein>
<dbReference type="AlphaFoldDB" id="W8QYX3"/>
<dbReference type="EC" id="2.7.7.65" evidence="3"/>
<dbReference type="SMART" id="SM00267">
    <property type="entry name" value="GGDEF"/>
    <property type="match status" value="1"/>
</dbReference>
<dbReference type="GO" id="GO:0043709">
    <property type="term" value="P:cell adhesion involved in single-species biofilm formation"/>
    <property type="evidence" value="ECO:0007669"/>
    <property type="project" value="TreeGrafter"/>
</dbReference>
<dbReference type="InterPro" id="IPR000160">
    <property type="entry name" value="GGDEF_dom"/>
</dbReference>
<dbReference type="KEGG" id="pstt:CH92_12345"/>
<dbReference type="GO" id="GO:0052621">
    <property type="term" value="F:diguanylate cyclase activity"/>
    <property type="evidence" value="ECO:0007669"/>
    <property type="project" value="UniProtKB-EC"/>
</dbReference>
<reference evidence="6 7" key="2">
    <citation type="submission" date="2014-03" db="EMBL/GenBank/DDBJ databases">
        <authorList>
            <person name="Baltrus D."/>
            <person name="Dougherty K."/>
        </authorList>
    </citation>
    <scope>NUCLEOTIDE SEQUENCE</scope>
    <source>
        <strain evidence="6 7">28a24</strain>
    </source>
</reference>
<sequence length="314" mass="34965">MLPEKQDNTTVDIETARVRRLEVNFNKPLSIRQLDLSELLCNLTSRLQTSLEIDRLLGFFFGEVCDLIPLRALSYRHTGTDFYFQLGEGEGEGEGFDVNYSLSNQADSLGELRLFSQDRLSALALERLESAVSCMLFPLRNALLYRHALQASLKDSLTGAGNRMALEQNLARELELSRRHDQAMSVIMLDMDHFKRLNDTHGHQAGDAALKATALLLKEQLRNVDMVFRFGGEEFVLLLSNTGLEAAAVVAERIRAAIQNLCFFVGGSQVRLSASLGCASYQSCESQEALLLRADQALYKAKSEGRNRIRAASA</sequence>
<dbReference type="InterPro" id="IPR029787">
    <property type="entry name" value="Nucleotide_cyclase"/>
</dbReference>
<dbReference type="Pfam" id="PF00990">
    <property type="entry name" value="GGDEF"/>
    <property type="match status" value="1"/>
</dbReference>
<evidence type="ECO:0000259" key="5">
    <source>
        <dbReference type="PROSITE" id="PS50887"/>
    </source>
</evidence>
<dbReference type="PATRIC" id="fig|316.77.peg.2474"/>
<dbReference type="GO" id="GO:1902201">
    <property type="term" value="P:negative regulation of bacterial-type flagellum-dependent cell motility"/>
    <property type="evidence" value="ECO:0007669"/>
    <property type="project" value="TreeGrafter"/>
</dbReference>
<evidence type="ECO:0000256" key="1">
    <source>
        <dbReference type="ARBA" id="ARBA00001946"/>
    </source>
</evidence>
<comment type="cofactor">
    <cofactor evidence="1">
        <name>Mg(2+)</name>
        <dbReference type="ChEBI" id="CHEBI:18420"/>
    </cofactor>
</comment>
<organism evidence="6 7">
    <name type="scientific">Stutzerimonas stutzeri</name>
    <name type="common">Pseudomonas stutzeri</name>
    <dbReference type="NCBI Taxonomy" id="316"/>
    <lineage>
        <taxon>Bacteria</taxon>
        <taxon>Pseudomonadati</taxon>
        <taxon>Pseudomonadota</taxon>
        <taxon>Gammaproteobacteria</taxon>
        <taxon>Pseudomonadales</taxon>
        <taxon>Pseudomonadaceae</taxon>
        <taxon>Stutzerimonas</taxon>
    </lineage>
</organism>
<proteinExistence type="predicted"/>
<reference evidence="7" key="1">
    <citation type="journal article" date="2014" name="Genome Announc.">
        <title>Complete Genome Sequence of the Highly Transformable Pseudomonas stutzeri Strain 28a24.</title>
        <authorList>
            <person name="Smith B.A."/>
            <person name="Dougherty K.M."/>
            <person name="Baltrus D.A."/>
        </authorList>
    </citation>
    <scope>NUCLEOTIDE SEQUENCE [LARGE SCALE GENOMIC DNA]</scope>
    <source>
        <strain evidence="7">28a24</strain>
    </source>
</reference>
<dbReference type="PROSITE" id="PS50887">
    <property type="entry name" value="GGDEF"/>
    <property type="match status" value="1"/>
</dbReference>
<gene>
    <name evidence="6" type="ORF">CH92_12345</name>
</gene>
<dbReference type="CDD" id="cd01949">
    <property type="entry name" value="GGDEF"/>
    <property type="match status" value="1"/>
</dbReference>
<dbReference type="Gene3D" id="3.30.70.270">
    <property type="match status" value="1"/>
</dbReference>
<dbReference type="PANTHER" id="PTHR45138:SF9">
    <property type="entry name" value="DIGUANYLATE CYCLASE DGCM-RELATED"/>
    <property type="match status" value="1"/>
</dbReference>
<dbReference type="OrthoDB" id="9812260at2"/>
<dbReference type="InterPro" id="IPR043128">
    <property type="entry name" value="Rev_trsase/Diguanyl_cyclase"/>
</dbReference>
<comment type="subcellular location">
    <subcellularLocation>
        <location evidence="2">Cell inner membrane</location>
    </subcellularLocation>
</comment>
<evidence type="ECO:0000313" key="6">
    <source>
        <dbReference type="EMBL" id="AHL75840.1"/>
    </source>
</evidence>
<feature type="domain" description="GGDEF" evidence="5">
    <location>
        <begin position="182"/>
        <end position="314"/>
    </location>
</feature>
<dbReference type="RefSeq" id="WP_025242037.1">
    <property type="nucleotide sequence ID" value="NZ_CP007441.1"/>
</dbReference>
<name>W8QYX3_STUST</name>
<dbReference type="InterPro" id="IPR050469">
    <property type="entry name" value="Diguanylate_Cyclase"/>
</dbReference>
<dbReference type="FunFam" id="3.30.70.270:FF:000001">
    <property type="entry name" value="Diguanylate cyclase domain protein"/>
    <property type="match status" value="1"/>
</dbReference>
<dbReference type="SUPFAM" id="SSF55073">
    <property type="entry name" value="Nucleotide cyclase"/>
    <property type="match status" value="1"/>
</dbReference>
<evidence type="ECO:0000313" key="7">
    <source>
        <dbReference type="Proteomes" id="UP000019522"/>
    </source>
</evidence>
<dbReference type="NCBIfam" id="TIGR00254">
    <property type="entry name" value="GGDEF"/>
    <property type="match status" value="1"/>
</dbReference>
<comment type="catalytic activity">
    <reaction evidence="4">
        <text>2 GTP = 3',3'-c-di-GMP + 2 diphosphate</text>
        <dbReference type="Rhea" id="RHEA:24898"/>
        <dbReference type="ChEBI" id="CHEBI:33019"/>
        <dbReference type="ChEBI" id="CHEBI:37565"/>
        <dbReference type="ChEBI" id="CHEBI:58805"/>
        <dbReference type="EC" id="2.7.7.65"/>
    </reaction>
</comment>
<evidence type="ECO:0000256" key="2">
    <source>
        <dbReference type="ARBA" id="ARBA00004533"/>
    </source>
</evidence>
<dbReference type="Proteomes" id="UP000019522">
    <property type="component" value="Chromosome"/>
</dbReference>
<dbReference type="EMBL" id="CP007441">
    <property type="protein sequence ID" value="AHL75840.1"/>
    <property type="molecule type" value="Genomic_DNA"/>
</dbReference>
<evidence type="ECO:0000256" key="4">
    <source>
        <dbReference type="ARBA" id="ARBA00034247"/>
    </source>
</evidence>
<dbReference type="GO" id="GO:0005886">
    <property type="term" value="C:plasma membrane"/>
    <property type="evidence" value="ECO:0007669"/>
    <property type="project" value="UniProtKB-SubCell"/>
</dbReference>